<dbReference type="PANTHER" id="PTHR30404">
    <property type="entry name" value="N-ACETYLMURAMOYL-L-ALANINE AMIDASE"/>
    <property type="match status" value="1"/>
</dbReference>
<proteinExistence type="predicted"/>
<reference evidence="3 4" key="1">
    <citation type="submission" date="2021-03" db="EMBL/GenBank/DDBJ databases">
        <title>Enterococcal diversity collection.</title>
        <authorList>
            <person name="Gilmore M.S."/>
            <person name="Schwartzman J."/>
            <person name="Van Tyne D."/>
            <person name="Martin M."/>
            <person name="Earl A.M."/>
            <person name="Manson A.L."/>
            <person name="Straub T."/>
            <person name="Salamzade R."/>
            <person name="Saavedra J."/>
            <person name="Lebreton F."/>
            <person name="Prichula J."/>
            <person name="Schaufler K."/>
            <person name="Gaca A."/>
            <person name="Sgardioli B."/>
            <person name="Wagenaar J."/>
            <person name="Strong T."/>
        </authorList>
    </citation>
    <scope>NUCLEOTIDE SEQUENCE [LARGE SCALE GENOMIC DNA]</scope>
    <source>
        <strain evidence="3 4">DIV0080</strain>
    </source>
</reference>
<evidence type="ECO:0000259" key="2">
    <source>
        <dbReference type="SMART" id="SM00646"/>
    </source>
</evidence>
<keyword evidence="1" id="KW-0378">Hydrolase</keyword>
<dbReference type="RefSeq" id="WP_206968260.1">
    <property type="nucleotide sequence ID" value="NZ_JAFLVX010000038.1"/>
</dbReference>
<gene>
    <name evidence="3" type="ORF">DOK76_12460</name>
</gene>
<evidence type="ECO:0000313" key="4">
    <source>
        <dbReference type="Proteomes" id="UP000664857"/>
    </source>
</evidence>
<evidence type="ECO:0000256" key="1">
    <source>
        <dbReference type="ARBA" id="ARBA00022801"/>
    </source>
</evidence>
<name>A0ABS3HVV7_9ENTE</name>
<dbReference type="InterPro" id="IPR002508">
    <property type="entry name" value="MurNAc-LAA_cat"/>
</dbReference>
<dbReference type="PANTHER" id="PTHR30404:SF0">
    <property type="entry name" value="N-ACETYLMURAMOYL-L-ALANINE AMIDASE AMIC"/>
    <property type="match status" value="1"/>
</dbReference>
<organism evidence="3 4">
    <name type="scientific">Candidatus Vagococcus giribetii</name>
    <dbReference type="NCBI Taxonomy" id="2230876"/>
    <lineage>
        <taxon>Bacteria</taxon>
        <taxon>Bacillati</taxon>
        <taxon>Bacillota</taxon>
        <taxon>Bacilli</taxon>
        <taxon>Lactobacillales</taxon>
        <taxon>Enterococcaceae</taxon>
        <taxon>Vagococcus</taxon>
    </lineage>
</organism>
<protein>
    <submittedName>
        <fullName evidence="3">N-acetylmuramoyl-L-alanine amidase</fullName>
    </submittedName>
</protein>
<dbReference type="Proteomes" id="UP000664857">
    <property type="component" value="Unassembled WGS sequence"/>
</dbReference>
<dbReference type="Pfam" id="PF01520">
    <property type="entry name" value="Amidase_3"/>
    <property type="match status" value="1"/>
</dbReference>
<dbReference type="SMART" id="SM00646">
    <property type="entry name" value="Ami_3"/>
    <property type="match status" value="1"/>
</dbReference>
<feature type="domain" description="MurNAc-LAA" evidence="2">
    <location>
        <begin position="33"/>
        <end position="133"/>
    </location>
</feature>
<sequence>MLKFKDASDFKGRNVEENLYNIKLNSDRLSDSSDIILSIHFNGFNEKATGTETWSYLGDSISKPIAQKLSREIASAQGIVDRGQKSTTNLYVVSQTKAHMILIEVCFLDNYTEINNYIKNKNKVINAILKVCESYPQYNFTATHGGHYGLGMMDPGVSRHGFKEAVLAQEINQALLKNKKIHTNPSKPAPTAKPQEKNYYQSGHYFEALQDLKTYNKTFSKVDKTWLFKKGTRFAVREIIKMPNGATHAQVAGLGNTYVTLSKKHVKPQ</sequence>
<dbReference type="Gene3D" id="3.40.630.40">
    <property type="entry name" value="Zn-dependent exopeptidases"/>
    <property type="match status" value="1"/>
</dbReference>
<evidence type="ECO:0000313" key="3">
    <source>
        <dbReference type="EMBL" id="MBO0477886.1"/>
    </source>
</evidence>
<dbReference type="SUPFAM" id="SSF53187">
    <property type="entry name" value="Zn-dependent exopeptidases"/>
    <property type="match status" value="1"/>
</dbReference>
<dbReference type="CDD" id="cd02696">
    <property type="entry name" value="MurNAc-LAA"/>
    <property type="match status" value="1"/>
</dbReference>
<dbReference type="InterPro" id="IPR050695">
    <property type="entry name" value="N-acetylmuramoyl_amidase_3"/>
</dbReference>
<accession>A0ABS3HVV7</accession>
<keyword evidence="4" id="KW-1185">Reference proteome</keyword>
<dbReference type="EMBL" id="JAFLVX010000038">
    <property type="protein sequence ID" value="MBO0477886.1"/>
    <property type="molecule type" value="Genomic_DNA"/>
</dbReference>
<comment type="caution">
    <text evidence="3">The sequence shown here is derived from an EMBL/GenBank/DDBJ whole genome shotgun (WGS) entry which is preliminary data.</text>
</comment>